<dbReference type="InterPro" id="IPR004360">
    <property type="entry name" value="Glyas_Fos-R_dOase_dom"/>
</dbReference>
<gene>
    <name evidence="2" type="ORF">ACFSDX_24340</name>
</gene>
<dbReference type="InterPro" id="IPR051332">
    <property type="entry name" value="Fosfomycin_Res_Enzymes"/>
</dbReference>
<dbReference type="Pfam" id="PF00903">
    <property type="entry name" value="Glyoxalase"/>
    <property type="match status" value="1"/>
</dbReference>
<dbReference type="InterPro" id="IPR029068">
    <property type="entry name" value="Glyas_Bleomycin-R_OHBP_Dase"/>
</dbReference>
<dbReference type="EMBL" id="JBHUFD010000019">
    <property type="protein sequence ID" value="MFD1875584.1"/>
    <property type="molecule type" value="Genomic_DNA"/>
</dbReference>
<reference evidence="3" key="1">
    <citation type="journal article" date="2019" name="Int. J. Syst. Evol. Microbiol.">
        <title>The Global Catalogue of Microorganisms (GCM) 10K type strain sequencing project: providing services to taxonomists for standard genome sequencing and annotation.</title>
        <authorList>
            <consortium name="The Broad Institute Genomics Platform"/>
            <consortium name="The Broad Institute Genome Sequencing Center for Infectious Disease"/>
            <person name="Wu L."/>
            <person name="Ma J."/>
        </authorList>
    </citation>
    <scope>NUCLEOTIDE SEQUENCE [LARGE SCALE GENOMIC DNA]</scope>
    <source>
        <strain evidence="3">CGMCC 1.15795</strain>
    </source>
</reference>
<organism evidence="2 3">
    <name type="scientific">Hymenobacter bucti</name>
    <dbReference type="NCBI Taxonomy" id="1844114"/>
    <lineage>
        <taxon>Bacteria</taxon>
        <taxon>Pseudomonadati</taxon>
        <taxon>Bacteroidota</taxon>
        <taxon>Cytophagia</taxon>
        <taxon>Cytophagales</taxon>
        <taxon>Hymenobacteraceae</taxon>
        <taxon>Hymenobacter</taxon>
    </lineage>
</organism>
<accession>A0ABW4R1D9</accession>
<evidence type="ECO:0000259" key="1">
    <source>
        <dbReference type="PROSITE" id="PS51819"/>
    </source>
</evidence>
<evidence type="ECO:0000313" key="2">
    <source>
        <dbReference type="EMBL" id="MFD1875584.1"/>
    </source>
</evidence>
<proteinExistence type="predicted"/>
<dbReference type="RefSeq" id="WP_382318437.1">
    <property type="nucleotide sequence ID" value="NZ_JBHUFD010000019.1"/>
</dbReference>
<evidence type="ECO:0000313" key="3">
    <source>
        <dbReference type="Proteomes" id="UP001597197"/>
    </source>
</evidence>
<comment type="caution">
    <text evidence="2">The sequence shown here is derived from an EMBL/GenBank/DDBJ whole genome shotgun (WGS) entry which is preliminary data.</text>
</comment>
<protein>
    <submittedName>
        <fullName evidence="2">VOC family protein</fullName>
    </submittedName>
</protein>
<sequence>MTIEHVALWTPDLERSRQFYSEYFSALASACYRNPSRQFSSYFLSFAGGARLELMQQPQLLAAGTGPAQGYAHLAFASGSVAAVQALTERLRGDGYPIVSEPRITGDGYYESIVADPDGNLVEITV</sequence>
<name>A0ABW4R1D9_9BACT</name>
<feature type="domain" description="VOC" evidence="1">
    <location>
        <begin position="2"/>
        <end position="126"/>
    </location>
</feature>
<dbReference type="SUPFAM" id="SSF54593">
    <property type="entry name" value="Glyoxalase/Bleomycin resistance protein/Dihydroxybiphenyl dioxygenase"/>
    <property type="match status" value="1"/>
</dbReference>
<dbReference type="PROSITE" id="PS51819">
    <property type="entry name" value="VOC"/>
    <property type="match status" value="1"/>
</dbReference>
<dbReference type="PANTHER" id="PTHR36113:SF1">
    <property type="entry name" value="GLYOXALASE_BLEOMYCIN RESISTANCE PROTEIN_DIOXYGENASE"/>
    <property type="match status" value="1"/>
</dbReference>
<dbReference type="Proteomes" id="UP001597197">
    <property type="component" value="Unassembled WGS sequence"/>
</dbReference>
<dbReference type="InterPro" id="IPR037523">
    <property type="entry name" value="VOC_core"/>
</dbReference>
<dbReference type="Gene3D" id="3.10.180.10">
    <property type="entry name" value="2,3-Dihydroxybiphenyl 1,2-Dioxygenase, domain 1"/>
    <property type="match status" value="1"/>
</dbReference>
<keyword evidence="3" id="KW-1185">Reference proteome</keyword>
<dbReference type="PANTHER" id="PTHR36113">
    <property type="entry name" value="LYASE, PUTATIVE-RELATED-RELATED"/>
    <property type="match status" value="1"/>
</dbReference>